<keyword evidence="2" id="KW-1185">Reference proteome</keyword>
<dbReference type="Proteomes" id="UP000666369">
    <property type="component" value="Unassembled WGS sequence"/>
</dbReference>
<reference evidence="2" key="2">
    <citation type="submission" date="2023-07" db="EMBL/GenBank/DDBJ databases">
        <title>Duganella aceri sp. nov., isolated from tree sap.</title>
        <authorList>
            <person name="Kim I.S."/>
        </authorList>
    </citation>
    <scope>NUCLEOTIDE SEQUENCE [LARGE SCALE GENOMIC DNA]</scope>
    <source>
        <strain evidence="2">SAP-35</strain>
    </source>
</reference>
<gene>
    <name evidence="1" type="ORF">GW587_19425</name>
</gene>
<dbReference type="EMBL" id="JAADJT010000009">
    <property type="protein sequence ID" value="NGZ86418.1"/>
    <property type="molecule type" value="Genomic_DNA"/>
</dbReference>
<organism evidence="1 2">
    <name type="scientific">Duganella aceris</name>
    <dbReference type="NCBI Taxonomy" id="2703883"/>
    <lineage>
        <taxon>Bacteria</taxon>
        <taxon>Pseudomonadati</taxon>
        <taxon>Pseudomonadota</taxon>
        <taxon>Betaproteobacteria</taxon>
        <taxon>Burkholderiales</taxon>
        <taxon>Oxalobacteraceae</taxon>
        <taxon>Telluria group</taxon>
        <taxon>Duganella</taxon>
    </lineage>
</organism>
<sequence>MIQPVVANTAAGLPHPSDPTLKIPMVSVVGADGMPTGPNVVTDTTGQFAFDLSSLASAPHYDVAGNMDYVTYGPDRNGRSIRQTSTWMNGVWMGDSGWVLV</sequence>
<evidence type="ECO:0008006" key="3">
    <source>
        <dbReference type="Google" id="ProtNLM"/>
    </source>
</evidence>
<name>A0ABX0FP70_9BURK</name>
<evidence type="ECO:0000313" key="2">
    <source>
        <dbReference type="Proteomes" id="UP000666369"/>
    </source>
</evidence>
<dbReference type="RefSeq" id="WP_166106268.1">
    <property type="nucleotide sequence ID" value="NZ_JAADJT010000009.1"/>
</dbReference>
<reference evidence="1 2" key="1">
    <citation type="submission" date="2020-01" db="EMBL/GenBank/DDBJ databases">
        <authorList>
            <person name="Lee S.D."/>
        </authorList>
    </citation>
    <scope>NUCLEOTIDE SEQUENCE [LARGE SCALE GENOMIC DNA]</scope>
    <source>
        <strain evidence="1 2">SAP-35</strain>
    </source>
</reference>
<protein>
    <recommendedName>
        <fullName evidence="3">Carboxypeptidase regulatory-like domain-containing protein</fullName>
    </recommendedName>
</protein>
<accession>A0ABX0FP70</accession>
<evidence type="ECO:0000313" key="1">
    <source>
        <dbReference type="EMBL" id="NGZ86418.1"/>
    </source>
</evidence>
<comment type="caution">
    <text evidence="1">The sequence shown here is derived from an EMBL/GenBank/DDBJ whole genome shotgun (WGS) entry which is preliminary data.</text>
</comment>
<proteinExistence type="predicted"/>